<dbReference type="RefSeq" id="WP_015949381.1">
    <property type="nucleotide sequence ID" value="NC_011768.1"/>
</dbReference>
<gene>
    <name evidence="5" type="ordered locus">Dalk_4664</name>
</gene>
<evidence type="ECO:0000313" key="5">
    <source>
        <dbReference type="EMBL" id="ACL06342.1"/>
    </source>
</evidence>
<organism evidence="5 6">
    <name type="scientific">Desulfatibacillum aliphaticivorans</name>
    <dbReference type="NCBI Taxonomy" id="218208"/>
    <lineage>
        <taxon>Bacteria</taxon>
        <taxon>Pseudomonadati</taxon>
        <taxon>Thermodesulfobacteriota</taxon>
        <taxon>Desulfobacteria</taxon>
        <taxon>Desulfobacterales</taxon>
        <taxon>Desulfatibacillaceae</taxon>
        <taxon>Desulfatibacillum</taxon>
    </lineage>
</organism>
<dbReference type="SUPFAM" id="SSF109604">
    <property type="entry name" value="HD-domain/PDEase-like"/>
    <property type="match status" value="1"/>
</dbReference>
<feature type="modified residue" description="4-aspartylphosphate" evidence="1">
    <location>
        <position position="59"/>
    </location>
</feature>
<evidence type="ECO:0000256" key="1">
    <source>
        <dbReference type="PROSITE-ProRule" id="PRU00169"/>
    </source>
</evidence>
<dbReference type="InterPro" id="IPR006675">
    <property type="entry name" value="HDIG_dom"/>
</dbReference>
<evidence type="ECO:0000259" key="4">
    <source>
        <dbReference type="PROSITE" id="PS51832"/>
    </source>
</evidence>
<dbReference type="InterPro" id="IPR001789">
    <property type="entry name" value="Sig_transdc_resp-reg_receiver"/>
</dbReference>
<dbReference type="InterPro" id="IPR037522">
    <property type="entry name" value="HD_GYP_dom"/>
</dbReference>
<dbReference type="Pfam" id="PF00072">
    <property type="entry name" value="Response_reg"/>
    <property type="match status" value="1"/>
</dbReference>
<dbReference type="Proteomes" id="UP000000739">
    <property type="component" value="Chromosome"/>
</dbReference>
<dbReference type="InterPro" id="IPR003607">
    <property type="entry name" value="HD/PDEase_dom"/>
</dbReference>
<dbReference type="NCBIfam" id="TIGR00277">
    <property type="entry name" value="HDIG"/>
    <property type="match status" value="1"/>
</dbReference>
<dbReference type="PANTHER" id="PTHR45228">
    <property type="entry name" value="CYCLIC DI-GMP PHOSPHODIESTERASE TM_0186-RELATED"/>
    <property type="match status" value="1"/>
</dbReference>
<dbReference type="HOGENOM" id="CLU_000445_92_10_7"/>
<dbReference type="PROSITE" id="PS50110">
    <property type="entry name" value="RESPONSE_REGULATORY"/>
    <property type="match status" value="1"/>
</dbReference>
<feature type="domain" description="Response regulatory" evidence="3">
    <location>
        <begin position="10"/>
        <end position="126"/>
    </location>
</feature>
<feature type="domain" description="HD-GYP" evidence="4">
    <location>
        <begin position="244"/>
        <end position="437"/>
    </location>
</feature>
<protein>
    <submittedName>
        <fullName evidence="5">Response regulator receiver modulated metal dependent phosphohydrolase</fullName>
    </submittedName>
</protein>
<dbReference type="Pfam" id="PF13487">
    <property type="entry name" value="HD_5"/>
    <property type="match status" value="1"/>
</dbReference>
<reference evidence="5 6" key="1">
    <citation type="journal article" date="2012" name="Environ. Microbiol.">
        <title>The genome sequence of Desulfatibacillum alkenivorans AK-01: a blueprint for anaerobic alkane oxidation.</title>
        <authorList>
            <person name="Callaghan A.V."/>
            <person name="Morris B.E."/>
            <person name="Pereira I.A."/>
            <person name="McInerney M.J."/>
            <person name="Austin R.N."/>
            <person name="Groves J.T."/>
            <person name="Kukor J.J."/>
            <person name="Suflita J.M."/>
            <person name="Young L.Y."/>
            <person name="Zylstra G.J."/>
            <person name="Wawrik B."/>
        </authorList>
    </citation>
    <scope>NUCLEOTIDE SEQUENCE [LARGE SCALE GENOMIC DNA]</scope>
    <source>
        <strain evidence="5 6">AK-01</strain>
    </source>
</reference>
<sequence length="437" mass="48545">MSVINKAETKILIAEDSPTQSLKLQILLEEQKYQVMAASNGKEALEMCQADPPNLIITDIEMPEMSGYEFCEAVKNDPELMHIPVLLLTSLSDPVDVIRGVSARGDCYVTKPYNGYFLSSKIEHHLMTPIIGPDPDAIPSLDFTFKGKDYSVKSTPGQMLGLLLSIYEDSVLRNYELTQTEEALEEITQKLEKKVSAQEEAEKQLKELNDSLEAKVVERTVALEMEILEHKATTGKLRSNLKMLRKAMEGTITAMANTLDIRDPYTADHQRRVVKLAVAIGEEMDISKGKMDGLRMAGVIHDIGKIAIPLAILNKPGKITDTEFTLIKTHSEVGYDILKKVEFPWPIADIVVQHHERLDGSGYPKGLSGDEILLEAKILAVADVVEAMSSHRPYRPALGMEKALEEVITKKGTIFDPAVVDACVKVIKRKGFTFPEQ</sequence>
<dbReference type="KEGG" id="dal:Dalk_4664"/>
<feature type="coiled-coil region" evidence="2">
    <location>
        <begin position="177"/>
        <end position="218"/>
    </location>
</feature>
<keyword evidence="2" id="KW-0175">Coiled coil</keyword>
<evidence type="ECO:0000313" key="6">
    <source>
        <dbReference type="Proteomes" id="UP000000739"/>
    </source>
</evidence>
<dbReference type="EMBL" id="CP001322">
    <property type="protein sequence ID" value="ACL06342.1"/>
    <property type="molecule type" value="Genomic_DNA"/>
</dbReference>
<dbReference type="Gene3D" id="1.10.3210.10">
    <property type="entry name" value="Hypothetical protein af1432"/>
    <property type="match status" value="1"/>
</dbReference>
<dbReference type="eggNOG" id="COG3437">
    <property type="taxonomic scope" value="Bacteria"/>
</dbReference>
<dbReference type="AlphaFoldDB" id="B8FNR1"/>
<dbReference type="InterPro" id="IPR052020">
    <property type="entry name" value="Cyclic_di-GMP/3'3'-cGAMP_PDE"/>
</dbReference>
<accession>B8FNR1</accession>
<dbReference type="PROSITE" id="PS51832">
    <property type="entry name" value="HD_GYP"/>
    <property type="match status" value="1"/>
</dbReference>
<evidence type="ECO:0000256" key="2">
    <source>
        <dbReference type="SAM" id="Coils"/>
    </source>
</evidence>
<dbReference type="GO" id="GO:0000160">
    <property type="term" value="P:phosphorelay signal transduction system"/>
    <property type="evidence" value="ECO:0007669"/>
    <property type="project" value="InterPro"/>
</dbReference>
<dbReference type="SMART" id="SM00471">
    <property type="entry name" value="HDc"/>
    <property type="match status" value="1"/>
</dbReference>
<dbReference type="InterPro" id="IPR011006">
    <property type="entry name" value="CheY-like_superfamily"/>
</dbReference>
<proteinExistence type="predicted"/>
<dbReference type="Gene3D" id="3.40.50.2300">
    <property type="match status" value="1"/>
</dbReference>
<keyword evidence="1" id="KW-0597">Phosphoprotein</keyword>
<keyword evidence="6" id="KW-1185">Reference proteome</keyword>
<evidence type="ECO:0000259" key="3">
    <source>
        <dbReference type="PROSITE" id="PS50110"/>
    </source>
</evidence>
<name>B8FNR1_DESAL</name>
<dbReference type="SMART" id="SM00448">
    <property type="entry name" value="REC"/>
    <property type="match status" value="1"/>
</dbReference>
<dbReference type="SUPFAM" id="SSF52172">
    <property type="entry name" value="CheY-like"/>
    <property type="match status" value="1"/>
</dbReference>
<dbReference type="CDD" id="cd00077">
    <property type="entry name" value="HDc"/>
    <property type="match status" value="1"/>
</dbReference>